<accession>A0A2I0K4K9</accession>
<feature type="region of interest" description="Disordered" evidence="1">
    <location>
        <begin position="192"/>
        <end position="223"/>
    </location>
</feature>
<dbReference type="AlphaFoldDB" id="A0A2I0K4K9"/>
<feature type="non-terminal residue" evidence="2">
    <location>
        <position position="276"/>
    </location>
</feature>
<feature type="compositionally biased region" description="Acidic residues" evidence="1">
    <location>
        <begin position="262"/>
        <end position="276"/>
    </location>
</feature>
<evidence type="ECO:0008006" key="4">
    <source>
        <dbReference type="Google" id="ProtNLM"/>
    </source>
</evidence>
<sequence>MDEENVYQVPRGLTLEEAQFLGFQQMQEELFARLDRVTQTLEPMAVALLPLQHAHRVPRRNVRVKDEADQEDELLKEEEQLVPRRQQKGVGKNLKLKIPQFKGTSSPEEYLEWVQRVDKGGIFVEDYVMEFEMLSMRYKLTEPREQTIARFISGLNKEIADIVELQPYLFLEDLIKLAVVVSSVDKRSSSKWNAQQKEVGASHRPQAEATKGKEKHTDSQRPVRSRDIKYFKCLGFGHIASECTNQRVMTIQSSLEIKSEDEGVDEEVSEGAQEEN</sequence>
<comment type="caution">
    <text evidence="2">The sequence shown here is derived from an EMBL/GenBank/DDBJ whole genome shotgun (WGS) entry which is preliminary data.</text>
</comment>
<keyword evidence="3" id="KW-1185">Reference proteome</keyword>
<evidence type="ECO:0000313" key="3">
    <source>
        <dbReference type="Proteomes" id="UP000233551"/>
    </source>
</evidence>
<dbReference type="EMBL" id="PGOL01000907">
    <property type="protein sequence ID" value="PKI63083.1"/>
    <property type="molecule type" value="Genomic_DNA"/>
</dbReference>
<evidence type="ECO:0000256" key="1">
    <source>
        <dbReference type="SAM" id="MobiDB-lite"/>
    </source>
</evidence>
<gene>
    <name evidence="2" type="ORF">CRG98_016534</name>
</gene>
<organism evidence="2 3">
    <name type="scientific">Punica granatum</name>
    <name type="common">Pomegranate</name>
    <dbReference type="NCBI Taxonomy" id="22663"/>
    <lineage>
        <taxon>Eukaryota</taxon>
        <taxon>Viridiplantae</taxon>
        <taxon>Streptophyta</taxon>
        <taxon>Embryophyta</taxon>
        <taxon>Tracheophyta</taxon>
        <taxon>Spermatophyta</taxon>
        <taxon>Magnoliopsida</taxon>
        <taxon>eudicotyledons</taxon>
        <taxon>Gunneridae</taxon>
        <taxon>Pentapetalae</taxon>
        <taxon>rosids</taxon>
        <taxon>malvids</taxon>
        <taxon>Myrtales</taxon>
        <taxon>Lythraceae</taxon>
        <taxon>Punica</taxon>
    </lineage>
</organism>
<dbReference type="PANTHER" id="PTHR35046:SF9">
    <property type="entry name" value="RNA-DIRECTED DNA POLYMERASE"/>
    <property type="match status" value="1"/>
</dbReference>
<evidence type="ECO:0000313" key="2">
    <source>
        <dbReference type="EMBL" id="PKI63083.1"/>
    </source>
</evidence>
<name>A0A2I0K4K9_PUNGR</name>
<feature type="region of interest" description="Disordered" evidence="1">
    <location>
        <begin position="254"/>
        <end position="276"/>
    </location>
</feature>
<protein>
    <recommendedName>
        <fullName evidence="4">Retrotransposon gag domain-containing protein</fullName>
    </recommendedName>
</protein>
<reference evidence="2 3" key="1">
    <citation type="submission" date="2017-11" db="EMBL/GenBank/DDBJ databases">
        <title>De-novo sequencing of pomegranate (Punica granatum L.) genome.</title>
        <authorList>
            <person name="Akparov Z."/>
            <person name="Amiraslanov A."/>
            <person name="Hajiyeva S."/>
            <person name="Abbasov M."/>
            <person name="Kaur K."/>
            <person name="Hamwieh A."/>
            <person name="Solovyev V."/>
            <person name="Salamov A."/>
            <person name="Braich B."/>
            <person name="Kosarev P."/>
            <person name="Mahmoud A."/>
            <person name="Hajiyev E."/>
            <person name="Babayeva S."/>
            <person name="Izzatullayeva V."/>
            <person name="Mammadov A."/>
            <person name="Mammadov A."/>
            <person name="Sharifova S."/>
            <person name="Ojaghi J."/>
            <person name="Eynullazada K."/>
            <person name="Bayramov B."/>
            <person name="Abdulazimova A."/>
            <person name="Shahmuradov I."/>
        </authorList>
    </citation>
    <scope>NUCLEOTIDE SEQUENCE [LARGE SCALE GENOMIC DNA]</scope>
    <source>
        <strain evidence="3">cv. AG2017</strain>
        <tissue evidence="2">Leaf</tissue>
    </source>
</reference>
<feature type="compositionally biased region" description="Basic and acidic residues" evidence="1">
    <location>
        <begin position="210"/>
        <end position="223"/>
    </location>
</feature>
<proteinExistence type="predicted"/>
<dbReference type="PANTHER" id="PTHR35046">
    <property type="entry name" value="ZINC KNUCKLE (CCHC-TYPE) FAMILY PROTEIN"/>
    <property type="match status" value="1"/>
</dbReference>
<dbReference type="Proteomes" id="UP000233551">
    <property type="component" value="Unassembled WGS sequence"/>
</dbReference>